<dbReference type="eggNOG" id="COG2518">
    <property type="taxonomic scope" value="Bacteria"/>
</dbReference>
<proteinExistence type="inferred from homology"/>
<accession>D1AEC3</accession>
<evidence type="ECO:0000256" key="9">
    <source>
        <dbReference type="ARBA" id="ARBA00030757"/>
    </source>
</evidence>
<keyword evidence="5" id="KW-0963">Cytoplasm</keyword>
<keyword evidence="7" id="KW-0808">Transferase</keyword>
<keyword evidence="6" id="KW-0489">Methyltransferase</keyword>
<dbReference type="STRING" id="471852.Tcur_0132"/>
<evidence type="ECO:0000256" key="6">
    <source>
        <dbReference type="ARBA" id="ARBA00022603"/>
    </source>
</evidence>
<dbReference type="GO" id="GO:0032259">
    <property type="term" value="P:methylation"/>
    <property type="evidence" value="ECO:0007669"/>
    <property type="project" value="UniProtKB-KW"/>
</dbReference>
<gene>
    <name evidence="12" type="ordered locus">Tcur_0132</name>
</gene>
<evidence type="ECO:0000313" key="13">
    <source>
        <dbReference type="Proteomes" id="UP000001918"/>
    </source>
</evidence>
<dbReference type="RefSeq" id="WP_012850523.1">
    <property type="nucleotide sequence ID" value="NC_013510.1"/>
</dbReference>
<evidence type="ECO:0000313" key="12">
    <source>
        <dbReference type="EMBL" id="ACY95739.1"/>
    </source>
</evidence>
<evidence type="ECO:0000256" key="2">
    <source>
        <dbReference type="ARBA" id="ARBA00005369"/>
    </source>
</evidence>
<reference evidence="12 13" key="1">
    <citation type="journal article" date="2011" name="Stand. Genomic Sci.">
        <title>Complete genome sequence of Thermomonospora curvata type strain (B9).</title>
        <authorList>
            <person name="Chertkov O."/>
            <person name="Sikorski J."/>
            <person name="Nolan M."/>
            <person name="Lapidus A."/>
            <person name="Lucas S."/>
            <person name="Del Rio T.G."/>
            <person name="Tice H."/>
            <person name="Cheng J.F."/>
            <person name="Goodwin L."/>
            <person name="Pitluck S."/>
            <person name="Liolios K."/>
            <person name="Ivanova N."/>
            <person name="Mavromatis K."/>
            <person name="Mikhailova N."/>
            <person name="Ovchinnikova G."/>
            <person name="Pati A."/>
            <person name="Chen A."/>
            <person name="Palaniappan K."/>
            <person name="Djao O.D."/>
            <person name="Land M."/>
            <person name="Hauser L."/>
            <person name="Chang Y.J."/>
            <person name="Jeffries C.D."/>
            <person name="Brettin T."/>
            <person name="Han C."/>
            <person name="Detter J.C."/>
            <person name="Rohde M."/>
            <person name="Goker M."/>
            <person name="Woyke T."/>
            <person name="Bristow J."/>
            <person name="Eisen J.A."/>
            <person name="Markowitz V."/>
            <person name="Hugenholtz P."/>
            <person name="Klenk H.P."/>
            <person name="Kyrpides N.C."/>
        </authorList>
    </citation>
    <scope>NUCLEOTIDE SEQUENCE [LARGE SCALE GENOMIC DNA]</scope>
    <source>
        <strain evidence="13">ATCC 19995 / DSM 43183 / JCM 3096 / KCTC 9072 / NBRC 15933 / NCIMB 10081 / Henssen B9</strain>
    </source>
</reference>
<evidence type="ECO:0000256" key="3">
    <source>
        <dbReference type="ARBA" id="ARBA00011890"/>
    </source>
</evidence>
<dbReference type="SUPFAM" id="SSF53335">
    <property type="entry name" value="S-adenosyl-L-methionine-dependent methyltransferases"/>
    <property type="match status" value="1"/>
</dbReference>
<evidence type="ECO:0000256" key="5">
    <source>
        <dbReference type="ARBA" id="ARBA00022490"/>
    </source>
</evidence>
<protein>
    <recommendedName>
        <fullName evidence="4">Protein-L-isoaspartate O-methyltransferase</fullName>
        <ecNumber evidence="3">2.1.1.77</ecNumber>
    </recommendedName>
    <alternativeName>
        <fullName evidence="11">L-isoaspartyl protein carboxyl methyltransferase</fullName>
    </alternativeName>
    <alternativeName>
        <fullName evidence="9">Protein L-isoaspartyl methyltransferase</fullName>
    </alternativeName>
    <alternativeName>
        <fullName evidence="10">Protein-beta-aspartate methyltransferase</fullName>
    </alternativeName>
</protein>
<name>D1AEC3_THECD</name>
<evidence type="ECO:0000256" key="7">
    <source>
        <dbReference type="ARBA" id="ARBA00022679"/>
    </source>
</evidence>
<comment type="subcellular location">
    <subcellularLocation>
        <location evidence="1">Cytoplasm</location>
    </subcellularLocation>
</comment>
<dbReference type="CDD" id="cd02440">
    <property type="entry name" value="AdoMet_MTases"/>
    <property type="match status" value="1"/>
</dbReference>
<organism evidence="12 13">
    <name type="scientific">Thermomonospora curvata (strain ATCC 19995 / DSM 43183 / JCM 3096 / KCTC 9072 / NBRC 15933 / NCIMB 10081 / Henssen B9)</name>
    <dbReference type="NCBI Taxonomy" id="471852"/>
    <lineage>
        <taxon>Bacteria</taxon>
        <taxon>Bacillati</taxon>
        <taxon>Actinomycetota</taxon>
        <taxon>Actinomycetes</taxon>
        <taxon>Streptosporangiales</taxon>
        <taxon>Thermomonosporaceae</taxon>
        <taxon>Thermomonospora</taxon>
    </lineage>
</organism>
<evidence type="ECO:0000256" key="1">
    <source>
        <dbReference type="ARBA" id="ARBA00004496"/>
    </source>
</evidence>
<dbReference type="InterPro" id="IPR000682">
    <property type="entry name" value="PCMT"/>
</dbReference>
<dbReference type="EMBL" id="CP001738">
    <property type="protein sequence ID" value="ACY95739.1"/>
    <property type="molecule type" value="Genomic_DNA"/>
</dbReference>
<dbReference type="InterPro" id="IPR029063">
    <property type="entry name" value="SAM-dependent_MTases_sf"/>
</dbReference>
<dbReference type="KEGG" id="tcu:Tcur_0132"/>
<evidence type="ECO:0000256" key="4">
    <source>
        <dbReference type="ARBA" id="ARBA00013346"/>
    </source>
</evidence>
<dbReference type="Pfam" id="PF01135">
    <property type="entry name" value="PCMT"/>
    <property type="match status" value="1"/>
</dbReference>
<dbReference type="GO" id="GO:0005737">
    <property type="term" value="C:cytoplasm"/>
    <property type="evidence" value="ECO:0007669"/>
    <property type="project" value="UniProtKB-SubCell"/>
</dbReference>
<dbReference type="Proteomes" id="UP000001918">
    <property type="component" value="Chromosome"/>
</dbReference>
<dbReference type="GO" id="GO:0004719">
    <property type="term" value="F:protein-L-isoaspartate (D-aspartate) O-methyltransferase activity"/>
    <property type="evidence" value="ECO:0007669"/>
    <property type="project" value="UniProtKB-EC"/>
</dbReference>
<dbReference type="PANTHER" id="PTHR11579">
    <property type="entry name" value="PROTEIN-L-ISOASPARTATE O-METHYLTRANSFERASE"/>
    <property type="match status" value="1"/>
</dbReference>
<evidence type="ECO:0000256" key="8">
    <source>
        <dbReference type="ARBA" id="ARBA00022691"/>
    </source>
</evidence>
<sequence length="392" mass="42519">MTPATTTTPEWLAEAVASGRLDAGWVQVFAALPRSLFLPDVIWPKDPDSGQNVRVDRRRDPSGWAAWAEQDVPIVTQWDDQPDPAAAGQTATSSSSQPSLVAGMLADLDVRPGHRVLDLGVGTGWTTALLAARVAAGTVVGIEYDPAVAEAARARITAVGLVADVIVGDGAAGWPDGAPYDRVQCTYAVRRIPTAWVEQTRPGGVILAPWETTLTHQGALVRLTVQEDGIASGPFLWPVRFMGSRPERTPQIDRNDYLPPGGGWPPGTVESATRLRPADLWATPYGPAWWMIGLLVPDMVYATSSRKDGTVLGWLFSLRCRSWAIAFFDDAPEAEVYQGGPRRLWDEVEAAHRWWTEQGRPGHEDFGLTVGPDGERVWLRSPDRPLPATLAG</sequence>
<dbReference type="Gene3D" id="3.40.50.150">
    <property type="entry name" value="Vaccinia Virus protein VP39"/>
    <property type="match status" value="1"/>
</dbReference>
<keyword evidence="13" id="KW-1185">Reference proteome</keyword>
<dbReference type="AlphaFoldDB" id="D1AEC3"/>
<keyword evidence="8" id="KW-0949">S-adenosyl-L-methionine</keyword>
<evidence type="ECO:0000256" key="10">
    <source>
        <dbReference type="ARBA" id="ARBA00031323"/>
    </source>
</evidence>
<dbReference type="PANTHER" id="PTHR11579:SF0">
    <property type="entry name" value="PROTEIN-L-ISOASPARTATE(D-ASPARTATE) O-METHYLTRANSFERASE"/>
    <property type="match status" value="1"/>
</dbReference>
<comment type="similarity">
    <text evidence="2">Belongs to the methyltransferase superfamily. L-isoaspartyl/D-aspartyl protein methyltransferase family.</text>
</comment>
<evidence type="ECO:0000256" key="11">
    <source>
        <dbReference type="ARBA" id="ARBA00031350"/>
    </source>
</evidence>
<dbReference type="EC" id="2.1.1.77" evidence="3"/>
<dbReference type="HOGENOM" id="CLU_037629_0_1_11"/>